<dbReference type="PROSITE" id="PS50878">
    <property type="entry name" value="RT_POL"/>
    <property type="match status" value="1"/>
</dbReference>
<dbReference type="NCBIfam" id="NF041747">
    <property type="entry name" value="Drt3a"/>
    <property type="match status" value="1"/>
</dbReference>
<dbReference type="InterPro" id="IPR000477">
    <property type="entry name" value="RT_dom"/>
</dbReference>
<dbReference type="RefSeq" id="WP_264811299.1">
    <property type="nucleotide sequence ID" value="NZ_CP110226.1"/>
</dbReference>
<organism evidence="3 4">
    <name type="scientific">Algoriphagus halophytocola</name>
    <dbReference type="NCBI Taxonomy" id="2991499"/>
    <lineage>
        <taxon>Bacteria</taxon>
        <taxon>Pseudomonadati</taxon>
        <taxon>Bacteroidota</taxon>
        <taxon>Cytophagia</taxon>
        <taxon>Cytophagales</taxon>
        <taxon>Cyclobacteriaceae</taxon>
        <taxon>Algoriphagus</taxon>
    </lineage>
</organism>
<evidence type="ECO:0000313" key="4">
    <source>
        <dbReference type="Proteomes" id="UP001163156"/>
    </source>
</evidence>
<comment type="similarity">
    <text evidence="1">Belongs to the bacterial reverse transcriptase family.</text>
</comment>
<evidence type="ECO:0000256" key="1">
    <source>
        <dbReference type="ARBA" id="ARBA00034120"/>
    </source>
</evidence>
<accession>A0ABY6MM28</accession>
<reference evidence="3" key="1">
    <citation type="submission" date="2022-10" db="EMBL/GenBank/DDBJ databases">
        <title>Algoriphagus sp. a novel bacteria isolate from halophytes salicornia europaea.</title>
        <authorList>
            <person name="Peng Y."/>
            <person name="Jiang L."/>
            <person name="Lee J."/>
        </authorList>
    </citation>
    <scope>NUCLEOTIDE SEQUENCE</scope>
    <source>
        <strain evidence="3">TR-M5</strain>
    </source>
</reference>
<dbReference type="EMBL" id="CP110226">
    <property type="protein sequence ID" value="UZD24589.1"/>
    <property type="molecule type" value="Genomic_DNA"/>
</dbReference>
<feature type="domain" description="Reverse transcriptase" evidence="2">
    <location>
        <begin position="1"/>
        <end position="259"/>
    </location>
</feature>
<dbReference type="Proteomes" id="UP001163156">
    <property type="component" value="Chromosome"/>
</dbReference>
<keyword evidence="3" id="KW-0695">RNA-directed DNA polymerase</keyword>
<dbReference type="InterPro" id="IPR051083">
    <property type="entry name" value="GrpII_Intron_Splice-Mob/Def"/>
</dbReference>
<dbReference type="PANTHER" id="PTHR34047">
    <property type="entry name" value="NUCLEAR INTRON MATURASE 1, MITOCHONDRIAL-RELATED"/>
    <property type="match status" value="1"/>
</dbReference>
<dbReference type="PANTHER" id="PTHR34047:SF8">
    <property type="entry name" value="PROTEIN YKFC"/>
    <property type="match status" value="1"/>
</dbReference>
<dbReference type="GO" id="GO:0003964">
    <property type="term" value="F:RNA-directed DNA polymerase activity"/>
    <property type="evidence" value="ECO:0007669"/>
    <property type="project" value="UniProtKB-KW"/>
</dbReference>
<evidence type="ECO:0000259" key="2">
    <source>
        <dbReference type="PROSITE" id="PS50878"/>
    </source>
</evidence>
<dbReference type="InterPro" id="IPR043502">
    <property type="entry name" value="DNA/RNA_pol_sf"/>
</dbReference>
<dbReference type="SUPFAM" id="SSF56672">
    <property type="entry name" value="DNA/RNA polymerases"/>
    <property type="match status" value="1"/>
</dbReference>
<sequence>MNQSFQRQQLIRLCKKAEYIDYGMTIKQLTDSLDTSYEEIANDSFEFSLKQVSEYSLTKDLPNKLILRKLNDNIKRIYKDEQANRRIIISQVKILLSETCPFWVIKTDIKSFYESIDRERLISKFHDDSMLSYQSMFLMKRIFENPILVGKSGVPRGMNISATMSELYMRKFDRWVRSYDSVYYYARFVDDIIIFSNSLKDSLSLIKNLNPQLNILAEGLSINEKKTELFDGKTLENLDIKIGKKIRLKHKLDYLGYSFRIENGRTKNRKLIVSIAEKKITKIKTRIIKAFLDFSKNKDFDLLERRVQFLTGNYSIRKSEEGNSLRAGIYYNYLQVTSHTVFIELNQLLRKSIYSKSPNFGAKIGLSNIQKSKLSKYCFLAGFEKRVFFEFSYIEMQQIIKCW</sequence>
<proteinExistence type="inferred from homology"/>
<evidence type="ECO:0000313" key="3">
    <source>
        <dbReference type="EMBL" id="UZD24589.1"/>
    </source>
</evidence>
<keyword evidence="3" id="KW-0548">Nucleotidyltransferase</keyword>
<dbReference type="Pfam" id="PF00078">
    <property type="entry name" value="RVT_1"/>
    <property type="match status" value="1"/>
</dbReference>
<dbReference type="CDD" id="cd01646">
    <property type="entry name" value="RT_Bac_retron_I"/>
    <property type="match status" value="1"/>
</dbReference>
<keyword evidence="3" id="KW-0808">Transferase</keyword>
<protein>
    <submittedName>
        <fullName evidence="3">RNA-directed DNA polymerase</fullName>
    </submittedName>
</protein>
<gene>
    <name evidence="3" type="ORF">OM944_08815</name>
</gene>
<keyword evidence="4" id="KW-1185">Reference proteome</keyword>
<name>A0ABY6MM28_9BACT</name>